<evidence type="ECO:0000256" key="4">
    <source>
        <dbReference type="HAMAP-Rule" id="MF_02200"/>
    </source>
</evidence>
<accession>A0A1W6L9V2</accession>
<dbReference type="AlphaFoldDB" id="A0A1W6L9V2"/>
<dbReference type="Proteomes" id="UP000193427">
    <property type="component" value="Chromosome"/>
</dbReference>
<name>A0A1W6L9V2_9BURK</name>
<dbReference type="HAMAP" id="MF_02200">
    <property type="entry name" value="NapD"/>
    <property type="match status" value="1"/>
</dbReference>
<keyword evidence="6" id="KW-1185">Reference proteome</keyword>
<dbReference type="GO" id="GO:0005737">
    <property type="term" value="C:cytoplasm"/>
    <property type="evidence" value="ECO:0007669"/>
    <property type="project" value="UniProtKB-SubCell"/>
</dbReference>
<dbReference type="EMBL" id="CP015118">
    <property type="protein sequence ID" value="ARN21071.1"/>
    <property type="molecule type" value="Genomic_DNA"/>
</dbReference>
<dbReference type="GO" id="GO:0005048">
    <property type="term" value="F:signal sequence binding"/>
    <property type="evidence" value="ECO:0007669"/>
    <property type="project" value="UniProtKB-UniRule"/>
</dbReference>
<protein>
    <recommendedName>
        <fullName evidence="4">Chaperone NapD</fullName>
    </recommendedName>
    <alternativeName>
        <fullName evidence="4">NapA signal peptide-binding chaperone NapD</fullName>
    </alternativeName>
</protein>
<dbReference type="KEGG" id="rgu:A4W93_14865"/>
<evidence type="ECO:0000256" key="3">
    <source>
        <dbReference type="ARBA" id="ARBA00023186"/>
    </source>
</evidence>
<gene>
    <name evidence="4" type="primary">napD</name>
    <name evidence="5" type="ORF">A4W93_14865</name>
</gene>
<organism evidence="5 6">
    <name type="scientific">Piscinibacter gummiphilus</name>
    <dbReference type="NCBI Taxonomy" id="946333"/>
    <lineage>
        <taxon>Bacteria</taxon>
        <taxon>Pseudomonadati</taxon>
        <taxon>Pseudomonadota</taxon>
        <taxon>Betaproteobacteria</taxon>
        <taxon>Burkholderiales</taxon>
        <taxon>Sphaerotilaceae</taxon>
        <taxon>Piscinibacter</taxon>
    </lineage>
</organism>
<dbReference type="InterPro" id="IPR005623">
    <property type="entry name" value="Chaperone_NapD_NO3_reduct"/>
</dbReference>
<sequence length="107" mass="11427">MRVIPIVPETRDEWHIASLVVHTLPHRVDAVADQVATLPGAEIHAVAALGKLVVTLEAPGSGPILDTIAAIQRIDGVINAALVYQCADTLESMNEELPDVDRPQGLH</sequence>
<dbReference type="RefSeq" id="WP_085751352.1">
    <property type="nucleotide sequence ID" value="NZ_BSPR01000004.1"/>
</dbReference>
<dbReference type="Pfam" id="PF03927">
    <property type="entry name" value="NapD"/>
    <property type="match status" value="1"/>
</dbReference>
<evidence type="ECO:0000256" key="2">
    <source>
        <dbReference type="ARBA" id="ARBA00022490"/>
    </source>
</evidence>
<comment type="subcellular location">
    <subcellularLocation>
        <location evidence="1 4">Cytoplasm</location>
    </subcellularLocation>
</comment>
<dbReference type="PANTHER" id="PTHR38603">
    <property type="entry name" value="CHAPERONE NAPD"/>
    <property type="match status" value="1"/>
</dbReference>
<evidence type="ECO:0000313" key="5">
    <source>
        <dbReference type="EMBL" id="ARN21071.1"/>
    </source>
</evidence>
<proteinExistence type="inferred from homology"/>
<dbReference type="GO" id="GO:0051224">
    <property type="term" value="P:negative regulation of protein transport"/>
    <property type="evidence" value="ECO:0007669"/>
    <property type="project" value="UniProtKB-UniRule"/>
</dbReference>
<dbReference type="PANTHER" id="PTHR38603:SF1">
    <property type="entry name" value="CHAPERONE NAPD"/>
    <property type="match status" value="1"/>
</dbReference>
<comment type="function">
    <text evidence="4">Chaperone for NapA, the catalytic subunit of the periplasmic nitrate reductase. It binds directly and specifically to the twin-arginine signal peptide of NapA, preventing premature interaction with the Tat translocase and premature export.</text>
</comment>
<keyword evidence="3 4" id="KW-0143">Chaperone</keyword>
<comment type="subunit">
    <text evidence="4">Interacts with the cytoplasmic NapA precursor.</text>
</comment>
<reference evidence="5 6" key="1">
    <citation type="submission" date="2016-04" db="EMBL/GenBank/DDBJ databases">
        <title>Complete genome sequence of natural rubber-degrading, novel Gram-negative bacterium, Rhizobacter gummiphilus strain NS21.</title>
        <authorList>
            <person name="Tabata M."/>
            <person name="Kasai D."/>
            <person name="Fukuda M."/>
        </authorList>
    </citation>
    <scope>NUCLEOTIDE SEQUENCE [LARGE SCALE GENOMIC DNA]</scope>
    <source>
        <strain evidence="5 6">NS21</strain>
    </source>
</reference>
<keyword evidence="2 4" id="KW-0963">Cytoplasm</keyword>
<dbReference type="STRING" id="946333.A4W93_14865"/>
<dbReference type="Gene3D" id="3.30.70.920">
    <property type="match status" value="1"/>
</dbReference>
<evidence type="ECO:0000313" key="6">
    <source>
        <dbReference type="Proteomes" id="UP000193427"/>
    </source>
</evidence>
<dbReference type="OrthoDB" id="9181043at2"/>
<evidence type="ECO:0000256" key="1">
    <source>
        <dbReference type="ARBA" id="ARBA00004496"/>
    </source>
</evidence>
<comment type="similarity">
    <text evidence="4">Belongs to the NapD family.</text>
</comment>